<protein>
    <submittedName>
        <fullName evidence="1">Uncharacterized protein</fullName>
    </submittedName>
</protein>
<dbReference type="EMBL" id="MT711976">
    <property type="protein sequence ID" value="QMP84297.1"/>
    <property type="molecule type" value="Genomic_DNA"/>
</dbReference>
<name>A0A7G4AWA7_9CAUD</name>
<proteinExistence type="predicted"/>
<gene>
    <name evidence="1" type="ORF">HUN41_00204</name>
</gene>
<accession>A0A7G4AWA7</accession>
<sequence>MRPATAGEYVIWLKGHLAAGGEITHNYDYPFARWGFMVATSHFTLKPGYGSRSKRIIVPRYIKWAGQLGHDNVFEMNDYRHHGHLVPTFSDPEFLF</sequence>
<reference evidence="1 2" key="1">
    <citation type="submission" date="2020-07" db="EMBL/GenBank/DDBJ databases">
        <title>Streptomyces phage Genome sequencing and assembly.</title>
        <authorList>
            <person name="Sharma V."/>
            <person name="Hardy A."/>
            <person name="Frunzke J."/>
        </authorList>
    </citation>
    <scope>NUCLEOTIDE SEQUENCE [LARGE SCALE GENOMIC DNA]</scope>
</reference>
<evidence type="ECO:0000313" key="1">
    <source>
        <dbReference type="EMBL" id="QMP84297.1"/>
    </source>
</evidence>
<evidence type="ECO:0000313" key="2">
    <source>
        <dbReference type="Proteomes" id="UP000515922"/>
    </source>
</evidence>
<keyword evidence="2" id="KW-1185">Reference proteome</keyword>
<dbReference type="Proteomes" id="UP000515922">
    <property type="component" value="Segment"/>
</dbReference>
<organism evidence="1 2">
    <name type="scientific">Streptomyces phage Coruscant</name>
    <dbReference type="NCBI Taxonomy" id="2739834"/>
    <lineage>
        <taxon>Viruses</taxon>
        <taxon>Duplodnaviria</taxon>
        <taxon>Heunggongvirae</taxon>
        <taxon>Uroviricota</taxon>
        <taxon>Caudoviricetes</taxon>
        <taxon>Stanwilliamsviridae</taxon>
        <taxon>Boydwoodruffvirinae</taxon>
        <taxon>Coruscantvirus</taxon>
        <taxon>Coruscantvirus coruscant</taxon>
    </lineage>
</organism>